<dbReference type="EMBL" id="JBICBT010000214">
    <property type="protein sequence ID" value="KAL3120321.1"/>
    <property type="molecule type" value="Genomic_DNA"/>
</dbReference>
<evidence type="ECO:0000313" key="11">
    <source>
        <dbReference type="Proteomes" id="UP001620626"/>
    </source>
</evidence>
<evidence type="ECO:0000256" key="3">
    <source>
        <dbReference type="ARBA" id="ARBA00023015"/>
    </source>
</evidence>
<dbReference type="InterPro" id="IPR036390">
    <property type="entry name" value="WH_DNA-bd_sf"/>
</dbReference>
<feature type="compositionally biased region" description="Low complexity" evidence="8">
    <location>
        <begin position="323"/>
        <end position="334"/>
    </location>
</feature>
<protein>
    <recommendedName>
        <fullName evidence="9">HSF-type DNA-binding domain-containing protein</fullName>
    </recommendedName>
</protein>
<dbReference type="InterPro" id="IPR036388">
    <property type="entry name" value="WH-like_DNA-bd_sf"/>
</dbReference>
<evidence type="ECO:0000256" key="4">
    <source>
        <dbReference type="ARBA" id="ARBA00023125"/>
    </source>
</evidence>
<dbReference type="PANTHER" id="PTHR10015:SF427">
    <property type="entry name" value="HEAT SHOCK FACTOR PROTEIN"/>
    <property type="match status" value="1"/>
</dbReference>
<comment type="subcellular location">
    <subcellularLocation>
        <location evidence="1">Nucleus</location>
    </subcellularLocation>
</comment>
<dbReference type="AlphaFoldDB" id="A0ABD2LYK3"/>
<evidence type="ECO:0000259" key="9">
    <source>
        <dbReference type="SMART" id="SM00415"/>
    </source>
</evidence>
<proteinExistence type="inferred from homology"/>
<evidence type="ECO:0000313" key="10">
    <source>
        <dbReference type="EMBL" id="KAL3120321.1"/>
    </source>
</evidence>
<feature type="domain" description="HSF-type DNA-binding" evidence="9">
    <location>
        <begin position="63"/>
        <end position="169"/>
    </location>
</feature>
<keyword evidence="5" id="KW-0804">Transcription</keyword>
<dbReference type="InterPro" id="IPR000232">
    <property type="entry name" value="HSF_DNA-bd"/>
</dbReference>
<dbReference type="GO" id="GO:0005634">
    <property type="term" value="C:nucleus"/>
    <property type="evidence" value="ECO:0007669"/>
    <property type="project" value="UniProtKB-SubCell"/>
</dbReference>
<dbReference type="SUPFAM" id="SSF46785">
    <property type="entry name" value="Winged helix' DNA-binding domain"/>
    <property type="match status" value="1"/>
</dbReference>
<name>A0ABD2LYK3_9BILA</name>
<evidence type="ECO:0000256" key="6">
    <source>
        <dbReference type="ARBA" id="ARBA00023242"/>
    </source>
</evidence>
<accession>A0ABD2LYK3</accession>
<dbReference type="Proteomes" id="UP001620626">
    <property type="component" value="Unassembled WGS sequence"/>
</dbReference>
<dbReference type="Gene3D" id="1.10.10.10">
    <property type="entry name" value="Winged helix-like DNA-binding domain superfamily/Winged helix DNA-binding domain"/>
    <property type="match status" value="1"/>
</dbReference>
<evidence type="ECO:0000256" key="7">
    <source>
        <dbReference type="RuleBase" id="RU004020"/>
    </source>
</evidence>
<keyword evidence="6" id="KW-0539">Nucleus</keyword>
<feature type="compositionally biased region" description="Polar residues" evidence="8">
    <location>
        <begin position="349"/>
        <end position="359"/>
    </location>
</feature>
<evidence type="ECO:0000256" key="1">
    <source>
        <dbReference type="ARBA" id="ARBA00004123"/>
    </source>
</evidence>
<dbReference type="GO" id="GO:0043565">
    <property type="term" value="F:sequence-specific DNA binding"/>
    <property type="evidence" value="ECO:0007669"/>
    <property type="project" value="UniProtKB-ARBA"/>
</dbReference>
<dbReference type="PRINTS" id="PR00056">
    <property type="entry name" value="HSFDOMAIN"/>
</dbReference>
<dbReference type="SMART" id="SM00415">
    <property type="entry name" value="HSF"/>
    <property type="match status" value="1"/>
</dbReference>
<evidence type="ECO:0000256" key="8">
    <source>
        <dbReference type="SAM" id="MobiDB-lite"/>
    </source>
</evidence>
<evidence type="ECO:0000256" key="5">
    <source>
        <dbReference type="ARBA" id="ARBA00023163"/>
    </source>
</evidence>
<keyword evidence="3" id="KW-0805">Transcription regulation</keyword>
<dbReference type="Pfam" id="PF00447">
    <property type="entry name" value="HSF_DNA-bind"/>
    <property type="match status" value="1"/>
</dbReference>
<keyword evidence="11" id="KW-1185">Reference proteome</keyword>
<keyword evidence="4" id="KW-0238">DNA-binding</keyword>
<evidence type="ECO:0000256" key="2">
    <source>
        <dbReference type="ARBA" id="ARBA00006403"/>
    </source>
</evidence>
<sequence>MSYYYQQQLKRQALAKNDRNPSISPENHQQQQFINGDVSANTPNSYVTMTYKPYLLREDGEQKIPLFLIKLWNIVEDPSHWEVIRWDESGLSFHIMKPYVFCSDILPYYFKHKNMNSLVRQLNMYGFRKNTPIERSGLARAESDQDHLEFFHPFFRRDHPELLANIHRKVPNSARQQGHHPLPTPQQHQQQQLQFVANVSDVIGSATAMDVGREETVTIHTKDLTNIFDELRTMRERQKNMELRMDELTKENEMLWNEMAHIRGTHLKQQQIVNKLIQFLVSFVGPATAAGKQSHRLSKKRLMYVLDDFGAKRLSEYVGDGTGSVPSPASAPVAGGSGGGTTFGAGTVNTPPIYSTTGRFPSATLTPQIQQQPLTHQNSPHTQPSMTELLDQQPTTSNEFQNQNILSTPPVVHQDMAPSLSDGMLLNDTEMADIAGLNAFLDENSARFNSLTNSIGEHWVNGIDDSELRLQDLFQSVEELSTNREQNPLAVSGTNQNNQLSQISTDNEHRLFNDDDHLDFSFDLENENGSAN</sequence>
<organism evidence="10 11">
    <name type="scientific">Heterodera trifolii</name>
    <dbReference type="NCBI Taxonomy" id="157864"/>
    <lineage>
        <taxon>Eukaryota</taxon>
        <taxon>Metazoa</taxon>
        <taxon>Ecdysozoa</taxon>
        <taxon>Nematoda</taxon>
        <taxon>Chromadorea</taxon>
        <taxon>Rhabditida</taxon>
        <taxon>Tylenchina</taxon>
        <taxon>Tylenchomorpha</taxon>
        <taxon>Tylenchoidea</taxon>
        <taxon>Heteroderidae</taxon>
        <taxon>Heteroderinae</taxon>
        <taxon>Heterodera</taxon>
    </lineage>
</organism>
<feature type="region of interest" description="Disordered" evidence="8">
    <location>
        <begin position="321"/>
        <end position="361"/>
    </location>
</feature>
<comment type="similarity">
    <text evidence="2 7">Belongs to the HSF family.</text>
</comment>
<gene>
    <name evidence="10" type="ORF">niasHT_001134</name>
</gene>
<reference evidence="10 11" key="1">
    <citation type="submission" date="2024-10" db="EMBL/GenBank/DDBJ databases">
        <authorList>
            <person name="Kim D."/>
        </authorList>
    </citation>
    <scope>NUCLEOTIDE SEQUENCE [LARGE SCALE GENOMIC DNA]</scope>
    <source>
        <strain evidence="10">BH-2024</strain>
    </source>
</reference>
<dbReference type="FunFam" id="1.10.10.10:FF:000027">
    <property type="entry name" value="Heat shock transcription factor 1"/>
    <property type="match status" value="1"/>
</dbReference>
<comment type="caution">
    <text evidence="10">The sequence shown here is derived from an EMBL/GenBank/DDBJ whole genome shotgun (WGS) entry which is preliminary data.</text>
</comment>
<dbReference type="PANTHER" id="PTHR10015">
    <property type="entry name" value="HEAT SHOCK TRANSCRIPTION FACTOR"/>
    <property type="match status" value="1"/>
</dbReference>